<dbReference type="AlphaFoldDB" id="A0AAV1GF22"/>
<sequence length="425" mass="47624">MFIFLLKLLNPKQQHSAPTVTPPKKRKRTSVAHPAGAPEHPLVPRSLSPISPEELPPASSVAPVPLLSTFPVQPDTELKIHNRSVEEYQLLYHRVVDDMLNFKDGRARPFSFKRGRLIKQKLWEQLDRPSFTESVDEDGLVHVDVSYGKRFNPPHYYIDTSDEPQPETPRVSANCVGTVDLQDQASGDRQRASARLAGKKGQQRVHRGCPCCGSEQQQHSAPTVTPPKKRKRTSVAHPPGAPEHPLVPRSLSPISPEELPPASSVAPVPRLSTPPVQPDTELKIHNRSVEEYQLLYHRVVDDMLNFENGRARPFSFKRGRLIKQKLWEQLDRPSFTEWCTDSCRSYLHLHKPLESPLKTVAPACSLSLLLQFKPPPADPDRELHRPPVSESSCLNPCPLPKSFAEFTAKQASNFSPAAAASNRRV</sequence>
<dbReference type="Proteomes" id="UP001178508">
    <property type="component" value="Chromosome 13"/>
</dbReference>
<evidence type="ECO:0000313" key="2">
    <source>
        <dbReference type="EMBL" id="CAJ1071123.1"/>
    </source>
</evidence>
<proteinExistence type="predicted"/>
<feature type="region of interest" description="Disordered" evidence="1">
    <location>
        <begin position="182"/>
        <end position="201"/>
    </location>
</feature>
<organism evidence="2 3">
    <name type="scientific">Xyrichtys novacula</name>
    <name type="common">Pearly razorfish</name>
    <name type="synonym">Hemipteronotus novacula</name>
    <dbReference type="NCBI Taxonomy" id="13765"/>
    <lineage>
        <taxon>Eukaryota</taxon>
        <taxon>Metazoa</taxon>
        <taxon>Chordata</taxon>
        <taxon>Craniata</taxon>
        <taxon>Vertebrata</taxon>
        <taxon>Euteleostomi</taxon>
        <taxon>Actinopterygii</taxon>
        <taxon>Neopterygii</taxon>
        <taxon>Teleostei</taxon>
        <taxon>Neoteleostei</taxon>
        <taxon>Acanthomorphata</taxon>
        <taxon>Eupercaria</taxon>
        <taxon>Labriformes</taxon>
        <taxon>Labridae</taxon>
        <taxon>Xyrichtys</taxon>
    </lineage>
</organism>
<feature type="compositionally biased region" description="Low complexity" evidence="1">
    <location>
        <begin position="44"/>
        <end position="55"/>
    </location>
</feature>
<dbReference type="EMBL" id="OY660876">
    <property type="protein sequence ID" value="CAJ1071123.1"/>
    <property type="molecule type" value="Genomic_DNA"/>
</dbReference>
<feature type="region of interest" description="Disordered" evidence="1">
    <location>
        <begin position="209"/>
        <end position="279"/>
    </location>
</feature>
<feature type="compositionally biased region" description="Low complexity" evidence="1">
    <location>
        <begin position="248"/>
        <end position="264"/>
    </location>
</feature>
<evidence type="ECO:0000313" key="3">
    <source>
        <dbReference type="Proteomes" id="UP001178508"/>
    </source>
</evidence>
<accession>A0AAV1GF22</accession>
<keyword evidence="3" id="KW-1185">Reference proteome</keyword>
<dbReference type="PANTHER" id="PTHR15578">
    <property type="entry name" value="CHROMOSOME 8 C22ORF31 HOMOLOG"/>
    <property type="match status" value="1"/>
</dbReference>
<dbReference type="InterPro" id="IPR028970">
    <property type="entry name" value="DUF4662"/>
</dbReference>
<name>A0AAV1GF22_XYRNO</name>
<evidence type="ECO:0000256" key="1">
    <source>
        <dbReference type="SAM" id="MobiDB-lite"/>
    </source>
</evidence>
<gene>
    <name evidence="2" type="ORF">XNOV1_A010558</name>
</gene>
<protein>
    <submittedName>
        <fullName evidence="2">Uncharacterized protein LOC117810408</fullName>
    </submittedName>
</protein>
<dbReference type="Pfam" id="PF15578">
    <property type="entry name" value="DUF4662"/>
    <property type="match status" value="2"/>
</dbReference>
<dbReference type="PANTHER" id="PTHR15578:SF0">
    <property type="entry name" value="CHROMOSOME 22 OPEN READING FRAME 31"/>
    <property type="match status" value="1"/>
</dbReference>
<reference evidence="2" key="1">
    <citation type="submission" date="2023-08" db="EMBL/GenBank/DDBJ databases">
        <authorList>
            <person name="Alioto T."/>
            <person name="Alioto T."/>
            <person name="Gomez Garrido J."/>
        </authorList>
    </citation>
    <scope>NUCLEOTIDE SEQUENCE</scope>
</reference>
<feature type="region of interest" description="Disordered" evidence="1">
    <location>
        <begin position="13"/>
        <end position="55"/>
    </location>
</feature>
<feature type="compositionally biased region" description="Polar residues" evidence="1">
    <location>
        <begin position="214"/>
        <end position="223"/>
    </location>
</feature>